<comment type="similarity">
    <text evidence="3">Belongs to the intermediate filament family.</text>
</comment>
<dbReference type="SUPFAM" id="SSF64593">
    <property type="entry name" value="Intermediate filament protein, coiled coil region"/>
    <property type="match status" value="1"/>
</dbReference>
<protein>
    <submittedName>
        <fullName evidence="7">Transitin</fullName>
    </submittedName>
</protein>
<feature type="compositionally biased region" description="Acidic residues" evidence="5">
    <location>
        <begin position="1320"/>
        <end position="1330"/>
    </location>
</feature>
<organism evidence="7">
    <name type="scientific">Gallus gallus</name>
    <name type="common">Chicken</name>
    <dbReference type="NCBI Taxonomy" id="9031"/>
    <lineage>
        <taxon>Eukaryota</taxon>
        <taxon>Metazoa</taxon>
        <taxon>Chordata</taxon>
        <taxon>Craniata</taxon>
        <taxon>Vertebrata</taxon>
        <taxon>Euteleostomi</taxon>
        <taxon>Archelosauria</taxon>
        <taxon>Archosauria</taxon>
        <taxon>Dinosauria</taxon>
        <taxon>Saurischia</taxon>
        <taxon>Theropoda</taxon>
        <taxon>Coelurosauria</taxon>
        <taxon>Aves</taxon>
        <taxon>Neognathae</taxon>
        <taxon>Galloanserae</taxon>
        <taxon>Galliformes</taxon>
        <taxon>Phasianidae</taxon>
        <taxon>Phasianinae</taxon>
        <taxon>Gallus</taxon>
    </lineage>
</organism>
<feature type="compositionally biased region" description="Basic and acidic residues" evidence="5">
    <location>
        <begin position="948"/>
        <end position="964"/>
    </location>
</feature>
<dbReference type="GO" id="GO:0005882">
    <property type="term" value="C:intermediate filament"/>
    <property type="evidence" value="ECO:0007669"/>
    <property type="project" value="UniProtKB-KW"/>
</dbReference>
<feature type="coiled-coil region" evidence="4">
    <location>
        <begin position="95"/>
        <end position="168"/>
    </location>
</feature>
<feature type="region of interest" description="Disordered" evidence="5">
    <location>
        <begin position="1706"/>
        <end position="1840"/>
    </location>
</feature>
<feature type="region of interest" description="Disordered" evidence="5">
    <location>
        <begin position="396"/>
        <end position="435"/>
    </location>
</feature>
<dbReference type="GO" id="GO:0019215">
    <property type="term" value="F:intermediate filament binding"/>
    <property type="evidence" value="ECO:0007669"/>
    <property type="project" value="InterPro"/>
</dbReference>
<feature type="compositionally biased region" description="Basic and acidic residues" evidence="5">
    <location>
        <begin position="881"/>
        <end position="934"/>
    </location>
</feature>
<dbReference type="PROSITE" id="PS00226">
    <property type="entry name" value="IF_ROD_1"/>
    <property type="match status" value="1"/>
</dbReference>
<keyword evidence="2 4" id="KW-0175">Coiled coil</keyword>
<feature type="compositionally biased region" description="Polar residues" evidence="5">
    <location>
        <begin position="1333"/>
        <end position="1344"/>
    </location>
</feature>
<feature type="compositionally biased region" description="Acidic residues" evidence="5">
    <location>
        <begin position="597"/>
        <end position="612"/>
    </location>
</feature>
<feature type="region of interest" description="Disordered" evidence="5">
    <location>
        <begin position="456"/>
        <end position="615"/>
    </location>
</feature>
<dbReference type="InterPro" id="IPR018039">
    <property type="entry name" value="IF_conserved"/>
</dbReference>
<dbReference type="FunFam" id="1.20.5.170:FF:000081">
    <property type="entry name" value="Nestin"/>
    <property type="match status" value="1"/>
</dbReference>
<name>Q90831_CHICK</name>
<feature type="region of interest" description="Disordered" evidence="5">
    <location>
        <begin position="637"/>
        <end position="934"/>
    </location>
</feature>
<feature type="region of interest" description="Disordered" evidence="5">
    <location>
        <begin position="948"/>
        <end position="1425"/>
    </location>
</feature>
<feature type="coiled-coil region" evidence="4">
    <location>
        <begin position="20"/>
        <end position="54"/>
    </location>
</feature>
<feature type="compositionally biased region" description="Acidic residues" evidence="5">
    <location>
        <begin position="810"/>
        <end position="821"/>
    </location>
</feature>
<feature type="compositionally biased region" description="Acidic residues" evidence="5">
    <location>
        <begin position="1374"/>
        <end position="1384"/>
    </location>
</feature>
<dbReference type="InterPro" id="IPR031211">
    <property type="entry name" value="Nestin"/>
</dbReference>
<evidence type="ECO:0000256" key="2">
    <source>
        <dbReference type="ARBA" id="ARBA00023054"/>
    </source>
</evidence>
<evidence type="ECO:0000256" key="1">
    <source>
        <dbReference type="ARBA" id="ARBA00022754"/>
    </source>
</evidence>
<dbReference type="Gene3D" id="1.20.5.170">
    <property type="match status" value="1"/>
</dbReference>
<dbReference type="VEuPathDB" id="HostDB:geneid_395890"/>
<feature type="coiled-coil region" evidence="4">
    <location>
        <begin position="199"/>
        <end position="293"/>
    </location>
</feature>
<dbReference type="PROSITE" id="PS51842">
    <property type="entry name" value="IF_ROD_2"/>
    <property type="match status" value="1"/>
</dbReference>
<feature type="compositionally biased region" description="Acidic residues" evidence="5">
    <location>
        <begin position="1217"/>
        <end position="1228"/>
    </location>
</feature>
<dbReference type="SMART" id="SM01391">
    <property type="entry name" value="Filament"/>
    <property type="match status" value="1"/>
</dbReference>
<feature type="compositionally biased region" description="Basic and acidic residues" evidence="5">
    <location>
        <begin position="822"/>
        <end position="843"/>
    </location>
</feature>
<keyword evidence="1 3" id="KW-0403">Intermediate filament</keyword>
<evidence type="ECO:0000256" key="3">
    <source>
        <dbReference type="RuleBase" id="RU000685"/>
    </source>
</evidence>
<evidence type="ECO:0000256" key="4">
    <source>
        <dbReference type="SAM" id="Coils"/>
    </source>
</evidence>
<feature type="compositionally biased region" description="Low complexity" evidence="5">
    <location>
        <begin position="1637"/>
        <end position="1649"/>
    </location>
</feature>
<feature type="compositionally biased region" description="Polar residues" evidence="5">
    <location>
        <begin position="1284"/>
        <end position="1297"/>
    </location>
</feature>
<dbReference type="PANTHER" id="PTHR47051">
    <property type="entry name" value="NESTIN"/>
    <property type="match status" value="1"/>
</dbReference>
<evidence type="ECO:0000259" key="6">
    <source>
        <dbReference type="PROSITE" id="PS51842"/>
    </source>
</evidence>
<dbReference type="SUPFAM" id="SSF90257">
    <property type="entry name" value="Myosin rod fragments"/>
    <property type="match status" value="1"/>
</dbReference>
<dbReference type="PhylomeDB" id="Q90831"/>
<reference evidence="7" key="2">
    <citation type="submission" date="1996-04" db="EMBL/GenBank/DDBJ databases">
        <authorList>
            <person name="Cole G.J."/>
        </authorList>
    </citation>
    <scope>NUCLEOTIDE SEQUENCE</scope>
</reference>
<feature type="compositionally biased region" description="Basic and acidic residues" evidence="5">
    <location>
        <begin position="1161"/>
        <end position="1216"/>
    </location>
</feature>
<proteinExistence type="evidence at transcript level"/>
<evidence type="ECO:0000313" key="7">
    <source>
        <dbReference type="EMBL" id="CAA56845.1"/>
    </source>
</evidence>
<dbReference type="PANTHER" id="PTHR47051:SF1">
    <property type="entry name" value="NESTIN"/>
    <property type="match status" value="1"/>
</dbReference>
<feature type="compositionally biased region" description="Basic and acidic residues" evidence="5">
    <location>
        <begin position="1612"/>
        <end position="1621"/>
    </location>
</feature>
<feature type="domain" description="IF rod" evidence="6">
    <location>
        <begin position="16"/>
        <end position="322"/>
    </location>
</feature>
<feature type="compositionally biased region" description="Acidic residues" evidence="5">
    <location>
        <begin position="1712"/>
        <end position="1726"/>
    </location>
</feature>
<feature type="compositionally biased region" description="Basic and acidic residues" evidence="5">
    <location>
        <begin position="1001"/>
        <end position="1153"/>
    </location>
</feature>
<sequence>MLSMEGFVGARALGEESLQMWDLNKRLEAYLARVKFLEEENEGLRAEIQSTKENPAGTHAGPGMRRSCGRSGCAAPRLHREVCGRAGRDNLYEEVQHVRSRCQKEQAAREEAKRQLSSSKKELEEERRAQIWLKERAVQLEKEVEALLEVHEEEKAGLDQELASFSQSLEGFRCAPVAFQPVEVEDYSKRLSEIWRGAVETYKAEVSQLERALGQAKENLWQVAEDNQQSQLQLRHLEKELVGLKVRKEMLEESLGQQWQEQHGEAEKFQLAIEALEQEKQSLQVQIAQVLEDRQQLMHLKMSLSLEVATYRTLLEAESTRLQMPPGEFKLANSLRDVKLEASSSKHRASLAAFPRPEGVAQLCRTPGDALKVLTPKSKSSSALEFQKISSVLQAPRTGEPAAPSPTVPVLSPEPGSGGAESPVHECGAGKESPMLSPLSPEQLVSHALQDALKEMQDDAEAKEVPTLGATQSTRDGDLEATMEEEEAAGTQGVGAEGETVSPPGLCLCSNEPTLLSATQSDVESQEEMWEEERSKEEMLNPLSSMESQEPGGERWGGVTRGSRLQVGKEDMEATSTEALHVSEKKEQREIWSPSREDEECEFPDEEREMQEEGSLQMEIEAACAVPVGSHPVLPTGIHLQEDFLEREQESEHQEMSLGELGAAAGEEREQEVCQELKASSIEEAMPAAEGSSGSGEGTTGRESTGRARDDEGEEEDKGREALGEDDLQAGEEREQEVCQELKASSIEEAMPAAEGSSGSGEGTTGRESTGRARDDEGEEEDKGREALGEDDLQAGEALGAKELGKESMGLEEAEGMWEESVDLREEHRDLQEGHGDLQVEHEDLWEEQGDIQEEHGDTQEEYGDTQEEHGDLQVEGGDLQEEHGDTQEEHGDLQEEHGDTQEEHGDLQVEHEDLQVEHGDLQEEHGDLQVEHEDLQVEHGDLQVEHEDLWEEHRDVQEEHGDTQEEYGDTQEEHGDLQVEGGDLQEEHGDTQEEHEDLQEEHGDTQEEHGDLQVEHGDLQEEHRDVQEGHGDLQVEHGDLQVEHGDLQEEHGDTQEEHGDLQEEHGDLQEEHGDLQVEHEDLQVEHGDLQVEHGDLQEEHGDTQEEHRDLQEVHGDQQEEHRDLQEEHGDLQEGHGDLQVEHGDLQVEHGDLQDEYGDTQEEHRDLQEVHGDQQEEHRDLQEGHGDLQEGHGDLWEEHGDLKEEHGDLQEGHGDLQEESGDPQEEPGEPWVQHGEQGSAGDGLEQDMVLQPGEGAWGREDNDISQKQQAQDWEGTAEDEEETGVNTITSQEPTQVDDNPHAEAAENEERDVTSPTAMEETQEGEDEGDAGSEVQSQQQPQDTAGQEAEPAPGQKEVRYGDTGEAPGDPQEPAEALEVEDEELSSEPIELERGSPDTAVMQQDLGNGAESDEPMEEDFQSEDAQLEEPKACRMELEDTLLNSTPLCAYSGEMLESDPNPPSSGGDGEAAPEMAQEEEGDLRGSDEAAVHAEPESCEELSPAPQCTEEEEGYFIVSAPSQEGSSMEEAENSEEFEEIKVEAAAERKDELTAPGVASLVPEDEGHSEPVVGEAEDVKMPLGEFEMPKEEDEEDAGGFAAELEEGLTVPVAEGLSEGHIDKTTLGDEGLGEEDVQDGDNPPATETSDTDPSSTDPPPGTMLEHGAGMEAAEYLPDVPTQLPVDIMKDSDILEIVEQALEFNQELVLGAKLAKDGQEEDGDAQPPQEEEGGSSPTSSCDEQPTVQEAVAEPERTKNGEQNGLHRQASLEDLAEFTEEGLNGITHPGEAPAAHTLPLPSKHSGAEPVPELSPLQTTSCARSRSPGPLGRSDAVGPHSPATIGRLP</sequence>
<feature type="compositionally biased region" description="Basic and acidic residues" evidence="5">
    <location>
        <begin position="640"/>
        <end position="655"/>
    </location>
</feature>
<feature type="compositionally biased region" description="Polar residues" evidence="5">
    <location>
        <begin position="1728"/>
        <end position="1740"/>
    </location>
</feature>
<dbReference type="EMBL" id="X80877">
    <property type="protein sequence ID" value="CAA56845.1"/>
    <property type="molecule type" value="mRNA"/>
</dbReference>
<feature type="region of interest" description="Disordered" evidence="5">
    <location>
        <begin position="1447"/>
        <end position="1671"/>
    </location>
</feature>
<feature type="compositionally biased region" description="Acidic residues" evidence="5">
    <location>
        <begin position="479"/>
        <end position="488"/>
    </location>
</feature>
<feature type="compositionally biased region" description="Polar residues" evidence="5">
    <location>
        <begin position="511"/>
        <end position="520"/>
    </location>
</feature>
<feature type="compositionally biased region" description="Basic and acidic residues" evidence="5">
    <location>
        <begin position="1535"/>
        <end position="1548"/>
    </location>
</feature>
<feature type="compositionally biased region" description="Acidic residues" evidence="5">
    <location>
        <begin position="1409"/>
        <end position="1425"/>
    </location>
</feature>
<dbReference type="Gene3D" id="1.20.5.1160">
    <property type="entry name" value="Vasodilator-stimulated phosphoprotein"/>
    <property type="match status" value="1"/>
</dbReference>
<dbReference type="Pfam" id="PF00038">
    <property type="entry name" value="Filament"/>
    <property type="match status" value="1"/>
</dbReference>
<feature type="compositionally biased region" description="Basic and acidic residues" evidence="5">
    <location>
        <begin position="581"/>
        <end position="590"/>
    </location>
</feature>
<dbReference type="InterPro" id="IPR039008">
    <property type="entry name" value="IF_rod_dom"/>
</dbReference>
<feature type="compositionally biased region" description="Acidic residues" evidence="5">
    <location>
        <begin position="1523"/>
        <end position="1534"/>
    </location>
</feature>
<accession>Q90831</accession>
<evidence type="ECO:0000256" key="5">
    <source>
        <dbReference type="SAM" id="MobiDB-lite"/>
    </source>
</evidence>
<dbReference type="PIR" id="T29091">
    <property type="entry name" value="T29091"/>
</dbReference>
<reference evidence="7" key="1">
    <citation type="journal article" date="1995" name="Brain Res. Dev. Brain Res.">
        <title>Molecular characterization of EAP-300: a high molecular weight, embryonic polypeptide containing an amino acid repeat comprised of multiple leucine-zipper motifs.</title>
        <authorList>
            <person name="Kelly MMM"/>
            <person name="Phanhthourath C"/>
            <person name="Brees D"/>
            <person name="McCabe CFF"/>
            <person name="Cole GJJ"/>
        </authorList>
    </citation>
    <scope>NUCLEOTIDE SEQUENCE</scope>
</reference>
<feature type="compositionally biased region" description="Basic and acidic residues" evidence="5">
    <location>
        <begin position="1479"/>
        <end position="1492"/>
    </location>
</feature>